<dbReference type="RefSeq" id="WP_170295077.1">
    <property type="nucleotide sequence ID" value="NZ_WMIE01000002.1"/>
</dbReference>
<sequence>MARIGAPPETHYTLPADYAAMLGQCVANFGWLEEIIKRTIFALDKAHLADDLTHKQMQSWMARMGHLADDSMGTLIEQLDSAMRRHPGLGDRDDITDRLNEIKQSRNLLCHASWRPTELPDTWHPAFVSTKGQVYGEDLSLQDLDAIRQSTVRIGMQVLQVMRATGVQGYWAGDDQT</sequence>
<name>A0A6L6J9T9_9RHOB</name>
<gene>
    <name evidence="1" type="ORF">GL286_06895</name>
</gene>
<keyword evidence="2" id="KW-1185">Reference proteome</keyword>
<dbReference type="AlphaFoldDB" id="A0A6L6J9T9"/>
<comment type="caution">
    <text evidence="1">The sequence shown here is derived from an EMBL/GenBank/DDBJ whole genome shotgun (WGS) entry which is preliminary data.</text>
</comment>
<dbReference type="EMBL" id="WMIE01000002">
    <property type="protein sequence ID" value="MTH77447.1"/>
    <property type="molecule type" value="Genomic_DNA"/>
</dbReference>
<reference evidence="1 2" key="1">
    <citation type="submission" date="2019-11" db="EMBL/GenBank/DDBJ databases">
        <authorList>
            <person name="Dong K."/>
        </authorList>
    </citation>
    <scope>NUCLEOTIDE SEQUENCE [LARGE SCALE GENOMIC DNA]</scope>
    <source>
        <strain evidence="1 2">NBRC 111993</strain>
    </source>
</reference>
<evidence type="ECO:0000313" key="2">
    <source>
        <dbReference type="Proteomes" id="UP000478183"/>
    </source>
</evidence>
<proteinExistence type="predicted"/>
<dbReference type="Proteomes" id="UP000478183">
    <property type="component" value="Unassembled WGS sequence"/>
</dbReference>
<protein>
    <submittedName>
        <fullName evidence="1">Uncharacterized protein</fullName>
    </submittedName>
</protein>
<organism evidence="1 2">
    <name type="scientific">Paracoccus aestuariivivens</name>
    <dbReference type="NCBI Taxonomy" id="1820333"/>
    <lineage>
        <taxon>Bacteria</taxon>
        <taxon>Pseudomonadati</taxon>
        <taxon>Pseudomonadota</taxon>
        <taxon>Alphaproteobacteria</taxon>
        <taxon>Rhodobacterales</taxon>
        <taxon>Paracoccaceae</taxon>
        <taxon>Paracoccus</taxon>
    </lineage>
</organism>
<accession>A0A6L6J9T9</accession>
<evidence type="ECO:0000313" key="1">
    <source>
        <dbReference type="EMBL" id="MTH77447.1"/>
    </source>
</evidence>